<dbReference type="InterPro" id="IPR004360">
    <property type="entry name" value="Glyas_Fos-R_dOase_dom"/>
</dbReference>
<dbReference type="InterPro" id="IPR037523">
    <property type="entry name" value="VOC_core"/>
</dbReference>
<evidence type="ECO:0000313" key="5">
    <source>
        <dbReference type="Proteomes" id="UP000584931"/>
    </source>
</evidence>
<keyword evidence="2" id="KW-0223">Dioxygenase</keyword>
<dbReference type="EMBL" id="JACCHL010000001">
    <property type="protein sequence ID" value="NYH55163.1"/>
    <property type="molecule type" value="Genomic_DNA"/>
</dbReference>
<reference evidence="3" key="1">
    <citation type="submission" date="2016-08" db="EMBL/GenBank/DDBJ databases">
        <authorList>
            <person name="Seilhamer J.J."/>
        </authorList>
    </citation>
    <scope>NUCLEOTIDE SEQUENCE [LARGE SCALE GENOMIC DNA]</scope>
    <source>
        <strain evidence="3">UTMC102</strain>
    </source>
</reference>
<proteinExistence type="predicted"/>
<dbReference type="Proteomes" id="UP000189004">
    <property type="component" value="Unassembled WGS sequence"/>
</dbReference>
<keyword evidence="4" id="KW-1185">Reference proteome</keyword>
<dbReference type="GO" id="GO:0016829">
    <property type="term" value="F:lyase activity"/>
    <property type="evidence" value="ECO:0007669"/>
    <property type="project" value="UniProtKB-KW"/>
</dbReference>
<accession>A0A1V3BZI7</accession>
<dbReference type="Pfam" id="PF00903">
    <property type="entry name" value="Glyoxalase"/>
    <property type="match status" value="1"/>
</dbReference>
<dbReference type="OrthoDB" id="485032at2"/>
<dbReference type="STRING" id="501010.NOSIN_08650"/>
<accession>A0A7Y9XGA3</accession>
<reference evidence="2 5" key="3">
    <citation type="submission" date="2020-07" db="EMBL/GenBank/DDBJ databases">
        <title>Sequencing the genomes of 1000 actinobacteria strains.</title>
        <authorList>
            <person name="Klenk H.-P."/>
        </authorList>
    </citation>
    <scope>NUCLEOTIDE SEQUENCE [LARGE SCALE GENOMIC DNA]</scope>
    <source>
        <strain evidence="2 5">DSM 45278</strain>
    </source>
</reference>
<keyword evidence="2" id="KW-0456">Lyase</keyword>
<name>A0A1V3BZI7_9ACTN</name>
<dbReference type="Proteomes" id="UP000584931">
    <property type="component" value="Unassembled WGS sequence"/>
</dbReference>
<evidence type="ECO:0000313" key="3">
    <source>
        <dbReference type="EMBL" id="OOC53865.1"/>
    </source>
</evidence>
<evidence type="ECO:0000313" key="4">
    <source>
        <dbReference type="Proteomes" id="UP000189004"/>
    </source>
</evidence>
<dbReference type="AlphaFoldDB" id="A0A1V3BZI7"/>
<protein>
    <submittedName>
        <fullName evidence="2">Catechol 2,3-dioxygenase-like lactoylglutathione lyase family enzyme</fullName>
    </submittedName>
</protein>
<dbReference type="RefSeq" id="WP_077690254.1">
    <property type="nucleotide sequence ID" value="NZ_JACCHL010000001.1"/>
</dbReference>
<sequence length="129" mass="13854">MDWKIELVVAPVGDVARAKEFYTGIGFAADFDKGEGEDRMVQVTPPGSGCSVLLSRRVQHGAPGSLSAQLVVDDVEAARAHLVEHGAQASPVQHFTGEGALVEGHGEPWNSFVFFADPDGNRWSVQQRP</sequence>
<dbReference type="EMBL" id="MCOK01000001">
    <property type="protein sequence ID" value="OOC53865.1"/>
    <property type="molecule type" value="Genomic_DNA"/>
</dbReference>
<evidence type="ECO:0000259" key="1">
    <source>
        <dbReference type="PROSITE" id="PS51819"/>
    </source>
</evidence>
<dbReference type="InterPro" id="IPR029068">
    <property type="entry name" value="Glyas_Bleomycin-R_OHBP_Dase"/>
</dbReference>
<evidence type="ECO:0000313" key="2">
    <source>
        <dbReference type="EMBL" id="NYH55163.1"/>
    </source>
</evidence>
<dbReference type="Gene3D" id="3.10.180.10">
    <property type="entry name" value="2,3-Dihydroxybiphenyl 1,2-Dioxygenase, domain 1"/>
    <property type="match status" value="1"/>
</dbReference>
<reference evidence="4" key="2">
    <citation type="submission" date="2016-08" db="EMBL/GenBank/DDBJ databases">
        <authorList>
            <person name="Tokovenko B."/>
            <person name="Kalinowski J."/>
        </authorList>
    </citation>
    <scope>NUCLEOTIDE SEQUENCE [LARGE SCALE GENOMIC DNA]</scope>
    <source>
        <strain evidence="4">UTMC102</strain>
    </source>
</reference>
<gene>
    <name evidence="2" type="ORF">HNR06_004752</name>
    <name evidence="3" type="ORF">NOSIN_08650</name>
</gene>
<feature type="domain" description="VOC" evidence="1">
    <location>
        <begin position="4"/>
        <end position="128"/>
    </location>
</feature>
<comment type="caution">
    <text evidence="3">The sequence shown here is derived from an EMBL/GenBank/DDBJ whole genome shotgun (WGS) entry which is preliminary data.</text>
</comment>
<keyword evidence="2" id="KW-0560">Oxidoreductase</keyword>
<dbReference type="PROSITE" id="PS51819">
    <property type="entry name" value="VOC"/>
    <property type="match status" value="1"/>
</dbReference>
<dbReference type="GO" id="GO:0051213">
    <property type="term" value="F:dioxygenase activity"/>
    <property type="evidence" value="ECO:0007669"/>
    <property type="project" value="UniProtKB-KW"/>
</dbReference>
<dbReference type="SUPFAM" id="SSF54593">
    <property type="entry name" value="Glyoxalase/Bleomycin resistance protein/Dihydroxybiphenyl dioxygenase"/>
    <property type="match status" value="1"/>
</dbReference>
<organism evidence="3 4">
    <name type="scientific">Nocardiopsis sinuspersici</name>
    <dbReference type="NCBI Taxonomy" id="501010"/>
    <lineage>
        <taxon>Bacteria</taxon>
        <taxon>Bacillati</taxon>
        <taxon>Actinomycetota</taxon>
        <taxon>Actinomycetes</taxon>
        <taxon>Streptosporangiales</taxon>
        <taxon>Nocardiopsidaceae</taxon>
        <taxon>Nocardiopsis</taxon>
    </lineage>
</organism>